<evidence type="ECO:0000256" key="6">
    <source>
        <dbReference type="SAM" id="MobiDB-lite"/>
    </source>
</evidence>
<dbReference type="InterPro" id="IPR050584">
    <property type="entry name" value="Cholesterol_7-desaturase"/>
</dbReference>
<keyword evidence="5" id="KW-0411">Iron-sulfur</keyword>
<keyword evidence="1" id="KW-0001">2Fe-2S</keyword>
<dbReference type="RefSeq" id="WP_006974208.1">
    <property type="nucleotide sequence ID" value="NZ_ABCS01000061.1"/>
</dbReference>
<keyword evidence="3" id="KW-0560">Oxidoreductase</keyword>
<dbReference type="SUPFAM" id="SSF55961">
    <property type="entry name" value="Bet v1-like"/>
    <property type="match status" value="1"/>
</dbReference>
<evidence type="ECO:0000313" key="8">
    <source>
        <dbReference type="EMBL" id="EDM76640.1"/>
    </source>
</evidence>
<feature type="compositionally biased region" description="Low complexity" evidence="6">
    <location>
        <begin position="356"/>
        <end position="368"/>
    </location>
</feature>
<dbReference type="PROSITE" id="PS00570">
    <property type="entry name" value="RING_HYDROXYL_ALPHA"/>
    <property type="match status" value="1"/>
</dbReference>
<dbReference type="PANTHER" id="PTHR21266:SF59">
    <property type="entry name" value="BLR4922 PROTEIN"/>
    <property type="match status" value="1"/>
</dbReference>
<dbReference type="STRING" id="391625.PPSIR1_18262"/>
<dbReference type="PANTHER" id="PTHR21266">
    <property type="entry name" value="IRON-SULFUR DOMAIN CONTAINING PROTEIN"/>
    <property type="match status" value="1"/>
</dbReference>
<evidence type="ECO:0000256" key="5">
    <source>
        <dbReference type="ARBA" id="ARBA00023014"/>
    </source>
</evidence>
<dbReference type="GO" id="GO:0051537">
    <property type="term" value="F:2 iron, 2 sulfur cluster binding"/>
    <property type="evidence" value="ECO:0007669"/>
    <property type="project" value="UniProtKB-KW"/>
</dbReference>
<dbReference type="SUPFAM" id="SSF50022">
    <property type="entry name" value="ISP domain"/>
    <property type="match status" value="1"/>
</dbReference>
<feature type="region of interest" description="Disordered" evidence="6">
    <location>
        <begin position="343"/>
        <end position="368"/>
    </location>
</feature>
<dbReference type="AlphaFoldDB" id="A6GBW7"/>
<feature type="domain" description="Rieske" evidence="7">
    <location>
        <begin position="25"/>
        <end position="126"/>
    </location>
</feature>
<keyword evidence="9" id="KW-1185">Reference proteome</keyword>
<dbReference type="Proteomes" id="UP000005801">
    <property type="component" value="Unassembled WGS sequence"/>
</dbReference>
<protein>
    <submittedName>
        <fullName evidence="8">Iron-sulfur cluster-binding protein, Rieske family</fullName>
    </submittedName>
</protein>
<dbReference type="Pfam" id="PF00355">
    <property type="entry name" value="Rieske"/>
    <property type="match status" value="1"/>
</dbReference>
<evidence type="ECO:0000259" key="7">
    <source>
        <dbReference type="PROSITE" id="PS51296"/>
    </source>
</evidence>
<comment type="caution">
    <text evidence="8">The sequence shown here is derived from an EMBL/GenBank/DDBJ whole genome shotgun (WGS) entry which is preliminary data.</text>
</comment>
<dbReference type="InterPro" id="IPR036922">
    <property type="entry name" value="Rieske_2Fe-2S_sf"/>
</dbReference>
<sequence>MNDRLRTALPVLSPRREPVLIPEAWYPIAPSTDLPARGRRATKPLGIMRLGRRWVLWRDEAGAVACMPAACPHRGADLAQGRVRQGEIECPYHGFRWSAGGECVALPCEGRGARVPAKLHVRERPIVREAHGLIWMWYGEREPTAQLPWFERSPVEGRRTATHTEVWEVSFTRTMEAMQDLHHFPFAHHGLDPWRGKAARLDPYECRVEGERIYQKAALALEREDGSTEPVVHFQLDCAFPSGIYLKFSPRVDASVALCPIDEQRTWVWACYRVETGLGAVIDKLSARLSMWFEFAFVQPDDRRMSASAEPQACTAADHALVRSDAAIAAWHKLRRAHLHAASASAQEHSPLTAGSSDIEQSKSSQSM</sequence>
<evidence type="ECO:0000256" key="3">
    <source>
        <dbReference type="ARBA" id="ARBA00023002"/>
    </source>
</evidence>
<dbReference type="Gene3D" id="2.102.10.10">
    <property type="entry name" value="Rieske [2Fe-2S] iron-sulphur domain"/>
    <property type="match status" value="1"/>
</dbReference>
<evidence type="ECO:0000256" key="4">
    <source>
        <dbReference type="ARBA" id="ARBA00023004"/>
    </source>
</evidence>
<proteinExistence type="predicted"/>
<dbReference type="GO" id="GO:0016491">
    <property type="term" value="F:oxidoreductase activity"/>
    <property type="evidence" value="ECO:0007669"/>
    <property type="project" value="UniProtKB-KW"/>
</dbReference>
<reference evidence="8 9" key="1">
    <citation type="submission" date="2007-06" db="EMBL/GenBank/DDBJ databases">
        <authorList>
            <person name="Shimkets L."/>
            <person name="Ferriera S."/>
            <person name="Johnson J."/>
            <person name="Kravitz S."/>
            <person name="Beeson K."/>
            <person name="Sutton G."/>
            <person name="Rogers Y.-H."/>
            <person name="Friedman R."/>
            <person name="Frazier M."/>
            <person name="Venter J.C."/>
        </authorList>
    </citation>
    <scope>NUCLEOTIDE SEQUENCE [LARGE SCALE GENOMIC DNA]</scope>
    <source>
        <strain evidence="8 9">SIR-1</strain>
    </source>
</reference>
<dbReference type="PROSITE" id="PS51296">
    <property type="entry name" value="RIESKE"/>
    <property type="match status" value="1"/>
</dbReference>
<gene>
    <name evidence="8" type="ORF">PPSIR1_18262</name>
</gene>
<evidence type="ECO:0000313" key="9">
    <source>
        <dbReference type="Proteomes" id="UP000005801"/>
    </source>
</evidence>
<dbReference type="CDD" id="cd03469">
    <property type="entry name" value="Rieske_RO_Alpha_N"/>
    <property type="match status" value="1"/>
</dbReference>
<dbReference type="OrthoDB" id="9790995at2"/>
<dbReference type="EMBL" id="ABCS01000061">
    <property type="protein sequence ID" value="EDM76640.1"/>
    <property type="molecule type" value="Genomic_DNA"/>
</dbReference>
<accession>A6GBW7</accession>
<dbReference type="InterPro" id="IPR017941">
    <property type="entry name" value="Rieske_2Fe-2S"/>
</dbReference>
<name>A6GBW7_9BACT</name>
<dbReference type="eggNOG" id="COG4638">
    <property type="taxonomic scope" value="Bacteria"/>
</dbReference>
<keyword evidence="2" id="KW-0479">Metal-binding</keyword>
<evidence type="ECO:0000256" key="1">
    <source>
        <dbReference type="ARBA" id="ARBA00022714"/>
    </source>
</evidence>
<dbReference type="GO" id="GO:0005506">
    <property type="term" value="F:iron ion binding"/>
    <property type="evidence" value="ECO:0007669"/>
    <property type="project" value="InterPro"/>
</dbReference>
<evidence type="ECO:0000256" key="2">
    <source>
        <dbReference type="ARBA" id="ARBA00022723"/>
    </source>
</evidence>
<keyword evidence="4" id="KW-0408">Iron</keyword>
<dbReference type="InterPro" id="IPR015881">
    <property type="entry name" value="ARHD_Rieske_2Fe_2S"/>
</dbReference>
<dbReference type="Gene3D" id="3.90.380.10">
    <property type="entry name" value="Naphthalene 1,2-dioxygenase Alpha Subunit, Chain A, domain 1"/>
    <property type="match status" value="1"/>
</dbReference>
<organism evidence="8 9">
    <name type="scientific">Plesiocystis pacifica SIR-1</name>
    <dbReference type="NCBI Taxonomy" id="391625"/>
    <lineage>
        <taxon>Bacteria</taxon>
        <taxon>Pseudomonadati</taxon>
        <taxon>Myxococcota</taxon>
        <taxon>Polyangia</taxon>
        <taxon>Nannocystales</taxon>
        <taxon>Nannocystaceae</taxon>
        <taxon>Plesiocystis</taxon>
    </lineage>
</organism>